<evidence type="ECO:0000256" key="1">
    <source>
        <dbReference type="SAM" id="MobiDB-lite"/>
    </source>
</evidence>
<feature type="compositionally biased region" description="Basic and acidic residues" evidence="1">
    <location>
        <begin position="18"/>
        <end position="29"/>
    </location>
</feature>
<dbReference type="EMBL" id="CP090171">
    <property type="protein sequence ID" value="UJO21410.1"/>
    <property type="molecule type" value="Genomic_DNA"/>
</dbReference>
<proteinExistence type="predicted"/>
<organism evidence="2 3">
    <name type="scientific">Passalora fulva</name>
    <name type="common">Tomato leaf mold</name>
    <name type="synonym">Cladosporium fulvum</name>
    <dbReference type="NCBI Taxonomy" id="5499"/>
    <lineage>
        <taxon>Eukaryota</taxon>
        <taxon>Fungi</taxon>
        <taxon>Dikarya</taxon>
        <taxon>Ascomycota</taxon>
        <taxon>Pezizomycotina</taxon>
        <taxon>Dothideomycetes</taxon>
        <taxon>Dothideomycetidae</taxon>
        <taxon>Mycosphaerellales</taxon>
        <taxon>Mycosphaerellaceae</taxon>
        <taxon>Fulvia</taxon>
    </lineage>
</organism>
<name>A0A9Q8PFC8_PASFU</name>
<reference evidence="2" key="2">
    <citation type="journal article" date="2022" name="Microb. Genom.">
        <title>A chromosome-scale genome assembly of the tomato pathogen Cladosporium fulvum reveals a compartmentalized genome architecture and the presence of a dispensable chromosome.</title>
        <authorList>
            <person name="Zaccaron A.Z."/>
            <person name="Chen L.H."/>
            <person name="Samaras A."/>
            <person name="Stergiopoulos I."/>
        </authorList>
    </citation>
    <scope>NUCLEOTIDE SEQUENCE</scope>
    <source>
        <strain evidence="2">Race5_Kim</strain>
    </source>
</reference>
<gene>
    <name evidence="2" type="ORF">CLAFUR5_09664</name>
</gene>
<sequence length="125" mass="13752">MAQPSLYQAGLSDFKRAAQSRVKDNKDQQRINGSPTDARQSGLALKDDAGQKYGQAKIGGKKIDPSWISNILDNIHTFVQVGDFVMTKAPESVATAWFAISLGLGAIQNNLRALRSIWKRASRYD</sequence>
<evidence type="ECO:0000313" key="2">
    <source>
        <dbReference type="EMBL" id="UJO21410.1"/>
    </source>
</evidence>
<feature type="compositionally biased region" description="Polar residues" evidence="1">
    <location>
        <begin position="30"/>
        <end position="39"/>
    </location>
</feature>
<dbReference type="GeneID" id="71989542"/>
<dbReference type="AlphaFoldDB" id="A0A9Q8PFC8"/>
<dbReference type="RefSeq" id="XP_047765776.1">
    <property type="nucleotide sequence ID" value="XM_047908812.1"/>
</dbReference>
<protein>
    <submittedName>
        <fullName evidence="2">Uncharacterized protein</fullName>
    </submittedName>
</protein>
<keyword evidence="3" id="KW-1185">Reference proteome</keyword>
<accession>A0A9Q8PFC8</accession>
<feature type="region of interest" description="Disordered" evidence="1">
    <location>
        <begin position="18"/>
        <end position="44"/>
    </location>
</feature>
<dbReference type="OrthoDB" id="341259at2759"/>
<dbReference type="Proteomes" id="UP000756132">
    <property type="component" value="Chromosome 9"/>
</dbReference>
<dbReference type="KEGG" id="ffu:CLAFUR5_09664"/>
<reference evidence="2" key="1">
    <citation type="submission" date="2021-12" db="EMBL/GenBank/DDBJ databases">
        <authorList>
            <person name="Zaccaron A."/>
            <person name="Stergiopoulos I."/>
        </authorList>
    </citation>
    <scope>NUCLEOTIDE SEQUENCE</scope>
    <source>
        <strain evidence="2">Race5_Kim</strain>
    </source>
</reference>
<evidence type="ECO:0000313" key="3">
    <source>
        <dbReference type="Proteomes" id="UP000756132"/>
    </source>
</evidence>